<evidence type="ECO:0000256" key="5">
    <source>
        <dbReference type="SAM" id="Phobius"/>
    </source>
</evidence>
<dbReference type="GO" id="GO:0004930">
    <property type="term" value="F:G protein-coupled receptor activity"/>
    <property type="evidence" value="ECO:0007669"/>
    <property type="project" value="InterPro"/>
</dbReference>
<dbReference type="InterPro" id="IPR000276">
    <property type="entry name" value="GPCR_Rhodpsn"/>
</dbReference>
<sequence>MVLNGTLSEHQIDALSYVYMAFLTPSLIGSFSVLVVSICKWWHLQEQVHLLVQLALADLLAALILMYTSVMNKVYNDHGVEICEYSLPLSLTFYTTSFLLVVVYAWKSKNGIQGWRERATDDEAVQSHCRRKIVAFPVYAVVWLIPLAMYLAYVLTPFMKSALLVPATDKSLVQDSIDNERTYCSSCLLFLHVWKDSCSGPEEFHDTFIRVFLFVVVIPVMIFCSVIYYKVGKWYERHEQVGFFPVEGDGRSRRRFKTVYSTARKMVMVILACWTPALVLILLSTLTIWTSIKQRDLFFLYILQAACVSIQGFANSMVYAWRRPNFTDAVLGEYTPLIQNPLPFFDESLRASS</sequence>
<dbReference type="PANTHER" id="PTHR23112:SF36">
    <property type="entry name" value="SI:DKEY-30C15.2 PROTEIN"/>
    <property type="match status" value="1"/>
</dbReference>
<comment type="subcellular location">
    <subcellularLocation>
        <location evidence="1">Membrane</location>
        <topology evidence="1">Multi-pass membrane protein</topology>
    </subcellularLocation>
</comment>
<keyword evidence="7" id="KW-1185">Reference proteome</keyword>
<evidence type="ECO:0000259" key="6">
    <source>
        <dbReference type="PROSITE" id="PS50262"/>
    </source>
</evidence>
<feature type="domain" description="G-protein coupled receptors family 1 profile" evidence="6">
    <location>
        <begin position="29"/>
        <end position="319"/>
    </location>
</feature>
<proteinExistence type="predicted"/>
<dbReference type="PANTHER" id="PTHR23112">
    <property type="entry name" value="G PROTEIN-COUPLED RECEPTOR 157-RELATED"/>
    <property type="match status" value="1"/>
</dbReference>
<evidence type="ECO:0000256" key="4">
    <source>
        <dbReference type="ARBA" id="ARBA00023136"/>
    </source>
</evidence>
<dbReference type="GO" id="GO:0005886">
    <property type="term" value="C:plasma membrane"/>
    <property type="evidence" value="ECO:0007669"/>
    <property type="project" value="TreeGrafter"/>
</dbReference>
<protein>
    <submittedName>
        <fullName evidence="8">Transmembrane protein 116</fullName>
    </submittedName>
</protein>
<dbReference type="SUPFAM" id="SSF81321">
    <property type="entry name" value="Family A G protein-coupled receptor-like"/>
    <property type="match status" value="1"/>
</dbReference>
<name>A0A9Y4KHL5_9TELE</name>
<feature type="transmembrane region" description="Helical" evidence="5">
    <location>
        <begin position="87"/>
        <end position="106"/>
    </location>
</feature>
<accession>A0A9Y4KHL5</accession>
<reference evidence="8" key="1">
    <citation type="submission" date="2025-08" db="UniProtKB">
        <authorList>
            <consortium name="RefSeq"/>
        </authorList>
    </citation>
    <scope>IDENTIFICATION</scope>
</reference>
<dbReference type="RefSeq" id="XP_008294714.1">
    <property type="nucleotide sequence ID" value="XM_008296492.1"/>
</dbReference>
<feature type="transmembrane region" description="Helical" evidence="5">
    <location>
        <begin position="48"/>
        <end position="67"/>
    </location>
</feature>
<dbReference type="GeneID" id="103368205"/>
<evidence type="ECO:0000313" key="7">
    <source>
        <dbReference type="Proteomes" id="UP000694891"/>
    </source>
</evidence>
<keyword evidence="4 5" id="KW-0472">Membrane</keyword>
<dbReference type="InterPro" id="IPR017452">
    <property type="entry name" value="GPCR_Rhodpsn_7TM"/>
</dbReference>
<gene>
    <name evidence="8" type="primary">LOC103368205</name>
</gene>
<feature type="transmembrane region" description="Helical" evidence="5">
    <location>
        <begin position="133"/>
        <end position="155"/>
    </location>
</feature>
<feature type="transmembrane region" description="Helical" evidence="5">
    <location>
        <begin position="298"/>
        <end position="321"/>
    </location>
</feature>
<dbReference type="Gene3D" id="1.20.1070.10">
    <property type="entry name" value="Rhodopsin 7-helix transmembrane proteins"/>
    <property type="match status" value="1"/>
</dbReference>
<evidence type="ECO:0000256" key="2">
    <source>
        <dbReference type="ARBA" id="ARBA00022692"/>
    </source>
</evidence>
<feature type="transmembrane region" description="Helical" evidence="5">
    <location>
        <begin position="17"/>
        <end position="36"/>
    </location>
</feature>
<evidence type="ECO:0000256" key="3">
    <source>
        <dbReference type="ARBA" id="ARBA00022989"/>
    </source>
</evidence>
<dbReference type="GO" id="GO:0007189">
    <property type="term" value="P:adenylate cyclase-activating G protein-coupled receptor signaling pathway"/>
    <property type="evidence" value="ECO:0007669"/>
    <property type="project" value="TreeGrafter"/>
</dbReference>
<evidence type="ECO:0000313" key="8">
    <source>
        <dbReference type="RefSeq" id="XP_008294714.1"/>
    </source>
</evidence>
<keyword evidence="2 5" id="KW-0812">Transmembrane</keyword>
<dbReference type="PROSITE" id="PS50262">
    <property type="entry name" value="G_PROTEIN_RECEP_F1_2"/>
    <property type="match status" value="1"/>
</dbReference>
<dbReference type="Proteomes" id="UP000694891">
    <property type="component" value="Unplaced"/>
</dbReference>
<feature type="transmembrane region" description="Helical" evidence="5">
    <location>
        <begin position="267"/>
        <end position="292"/>
    </location>
</feature>
<feature type="transmembrane region" description="Helical" evidence="5">
    <location>
        <begin position="208"/>
        <end position="229"/>
    </location>
</feature>
<dbReference type="AlphaFoldDB" id="A0A9Y4KHL5"/>
<dbReference type="PRINTS" id="PR00237">
    <property type="entry name" value="GPCRRHODOPSN"/>
</dbReference>
<keyword evidence="3 5" id="KW-1133">Transmembrane helix</keyword>
<evidence type="ECO:0000256" key="1">
    <source>
        <dbReference type="ARBA" id="ARBA00004141"/>
    </source>
</evidence>
<organism evidence="7 8">
    <name type="scientific">Stegastes partitus</name>
    <name type="common">bicolor damselfish</name>
    <dbReference type="NCBI Taxonomy" id="144197"/>
    <lineage>
        <taxon>Eukaryota</taxon>
        <taxon>Metazoa</taxon>
        <taxon>Chordata</taxon>
        <taxon>Craniata</taxon>
        <taxon>Vertebrata</taxon>
        <taxon>Euteleostomi</taxon>
        <taxon>Actinopterygii</taxon>
        <taxon>Neopterygii</taxon>
        <taxon>Teleostei</taxon>
        <taxon>Neoteleostei</taxon>
        <taxon>Acanthomorphata</taxon>
        <taxon>Ovalentaria</taxon>
        <taxon>Pomacentridae</taxon>
        <taxon>Stegastes</taxon>
    </lineage>
</organism>